<dbReference type="InterPro" id="IPR052272">
    <property type="entry name" value="GT106_glycosyltransferase"/>
</dbReference>
<accession>A0A2K3L658</accession>
<dbReference type="AlphaFoldDB" id="A0A2K3L658"/>
<reference evidence="1 2" key="2">
    <citation type="journal article" date="2017" name="Front. Plant Sci.">
        <title>Gene Classification and Mining of Molecular Markers Useful in Red Clover (Trifolium pratense) Breeding.</title>
        <authorList>
            <person name="Istvanek J."/>
            <person name="Dluhosova J."/>
            <person name="Dluhos P."/>
            <person name="Patkova L."/>
            <person name="Nedelnik J."/>
            <person name="Repkova J."/>
        </authorList>
    </citation>
    <scope>NUCLEOTIDE SEQUENCE [LARGE SCALE GENOMIC DNA]</scope>
    <source>
        <strain evidence="2">cv. Tatra</strain>
        <tissue evidence="1">Young leaves</tissue>
    </source>
</reference>
<evidence type="ECO:0000313" key="1">
    <source>
        <dbReference type="EMBL" id="PNX74019.1"/>
    </source>
</evidence>
<reference evidence="1 2" key="1">
    <citation type="journal article" date="2014" name="Am. J. Bot.">
        <title>Genome assembly and annotation for red clover (Trifolium pratense; Fabaceae).</title>
        <authorList>
            <person name="Istvanek J."/>
            <person name="Jaros M."/>
            <person name="Krenek A."/>
            <person name="Repkova J."/>
        </authorList>
    </citation>
    <scope>NUCLEOTIDE SEQUENCE [LARGE SCALE GENOMIC DNA]</scope>
    <source>
        <strain evidence="2">cv. Tatra</strain>
        <tissue evidence="1">Young leaves</tissue>
    </source>
</reference>
<dbReference type="STRING" id="57577.A0A2K3L658"/>
<proteinExistence type="predicted"/>
<dbReference type="EMBL" id="ASHM01026890">
    <property type="protein sequence ID" value="PNX74019.1"/>
    <property type="molecule type" value="Genomic_DNA"/>
</dbReference>
<evidence type="ECO:0000313" key="2">
    <source>
        <dbReference type="Proteomes" id="UP000236291"/>
    </source>
</evidence>
<sequence length="50" mass="5213">MAALDFNIACASADVFAMTNSGSQLSSLVSGFITYYGGGHAPTLRRTRQG</sequence>
<dbReference type="PANTHER" id="PTHR31933:SF4">
    <property type="entry name" value="O-FUCOSYLTRANSFERASE 8"/>
    <property type="match status" value="1"/>
</dbReference>
<dbReference type="Proteomes" id="UP000236291">
    <property type="component" value="Unassembled WGS sequence"/>
</dbReference>
<dbReference type="PANTHER" id="PTHR31933">
    <property type="entry name" value="O-FUCOSYLTRANSFERASE 2-RELATED"/>
    <property type="match status" value="1"/>
</dbReference>
<protein>
    <submittedName>
        <fullName evidence="1">Uncharacterized protein</fullName>
    </submittedName>
</protein>
<comment type="caution">
    <text evidence="1">The sequence shown here is derived from an EMBL/GenBank/DDBJ whole genome shotgun (WGS) entry which is preliminary data.</text>
</comment>
<organism evidence="1 2">
    <name type="scientific">Trifolium pratense</name>
    <name type="common">Red clover</name>
    <dbReference type="NCBI Taxonomy" id="57577"/>
    <lineage>
        <taxon>Eukaryota</taxon>
        <taxon>Viridiplantae</taxon>
        <taxon>Streptophyta</taxon>
        <taxon>Embryophyta</taxon>
        <taxon>Tracheophyta</taxon>
        <taxon>Spermatophyta</taxon>
        <taxon>Magnoliopsida</taxon>
        <taxon>eudicotyledons</taxon>
        <taxon>Gunneridae</taxon>
        <taxon>Pentapetalae</taxon>
        <taxon>rosids</taxon>
        <taxon>fabids</taxon>
        <taxon>Fabales</taxon>
        <taxon>Fabaceae</taxon>
        <taxon>Papilionoideae</taxon>
        <taxon>50 kb inversion clade</taxon>
        <taxon>NPAAA clade</taxon>
        <taxon>Hologalegina</taxon>
        <taxon>IRL clade</taxon>
        <taxon>Trifolieae</taxon>
        <taxon>Trifolium</taxon>
    </lineage>
</organism>
<name>A0A2K3L658_TRIPR</name>
<gene>
    <name evidence="1" type="ORF">L195_g029930</name>
</gene>